<reference evidence="1" key="1">
    <citation type="journal article" date="2020" name="Stud. Mycol.">
        <title>101 Dothideomycetes genomes: a test case for predicting lifestyles and emergence of pathogens.</title>
        <authorList>
            <person name="Haridas S."/>
            <person name="Albert R."/>
            <person name="Binder M."/>
            <person name="Bloem J."/>
            <person name="Labutti K."/>
            <person name="Salamov A."/>
            <person name="Andreopoulos B."/>
            <person name="Baker S."/>
            <person name="Barry K."/>
            <person name="Bills G."/>
            <person name="Bluhm B."/>
            <person name="Cannon C."/>
            <person name="Castanera R."/>
            <person name="Culley D."/>
            <person name="Daum C."/>
            <person name="Ezra D."/>
            <person name="Gonzalez J."/>
            <person name="Henrissat B."/>
            <person name="Kuo A."/>
            <person name="Liang C."/>
            <person name="Lipzen A."/>
            <person name="Lutzoni F."/>
            <person name="Magnuson J."/>
            <person name="Mondo S."/>
            <person name="Nolan M."/>
            <person name="Ohm R."/>
            <person name="Pangilinan J."/>
            <person name="Park H.-J."/>
            <person name="Ramirez L."/>
            <person name="Alfaro M."/>
            <person name="Sun H."/>
            <person name="Tritt A."/>
            <person name="Yoshinaga Y."/>
            <person name="Zwiers L.-H."/>
            <person name="Turgeon B."/>
            <person name="Goodwin S."/>
            <person name="Spatafora J."/>
            <person name="Crous P."/>
            <person name="Grigoriev I."/>
        </authorList>
    </citation>
    <scope>NUCLEOTIDE SEQUENCE</scope>
    <source>
        <strain evidence="1">CBS 122681</strain>
    </source>
</reference>
<dbReference type="AlphaFoldDB" id="A0A6A6SMA9"/>
<accession>A0A6A6SMA9</accession>
<organism evidence="1 2">
    <name type="scientific">Lophiostoma macrostomum CBS 122681</name>
    <dbReference type="NCBI Taxonomy" id="1314788"/>
    <lineage>
        <taxon>Eukaryota</taxon>
        <taxon>Fungi</taxon>
        <taxon>Dikarya</taxon>
        <taxon>Ascomycota</taxon>
        <taxon>Pezizomycotina</taxon>
        <taxon>Dothideomycetes</taxon>
        <taxon>Pleosporomycetidae</taxon>
        <taxon>Pleosporales</taxon>
        <taxon>Lophiostomataceae</taxon>
        <taxon>Lophiostoma</taxon>
    </lineage>
</organism>
<evidence type="ECO:0000313" key="1">
    <source>
        <dbReference type="EMBL" id="KAF2647498.1"/>
    </source>
</evidence>
<evidence type="ECO:0000313" key="2">
    <source>
        <dbReference type="Proteomes" id="UP000799324"/>
    </source>
</evidence>
<gene>
    <name evidence="1" type="ORF">K491DRAFT_685470</name>
</gene>
<proteinExistence type="predicted"/>
<dbReference type="EMBL" id="MU004612">
    <property type="protein sequence ID" value="KAF2647498.1"/>
    <property type="molecule type" value="Genomic_DNA"/>
</dbReference>
<keyword evidence="2" id="KW-1185">Reference proteome</keyword>
<dbReference type="Proteomes" id="UP000799324">
    <property type="component" value="Unassembled WGS sequence"/>
</dbReference>
<name>A0A6A6SMA9_9PLEO</name>
<protein>
    <submittedName>
        <fullName evidence="1">Uncharacterized protein</fullName>
    </submittedName>
</protein>
<sequence>MSDTESVVEAPSEAPAAKPATPAYCFKITCKSGSGCASLKVLKKRNGSAPNAYIKRKICDARYQQGFKKAKCGHAEELLGERDSRWYCSKCLEKDPSGIREKRRYMNLSGRTVHDPR</sequence>